<evidence type="ECO:0000256" key="10">
    <source>
        <dbReference type="ARBA" id="ARBA00023004"/>
    </source>
</evidence>
<keyword evidence="12 13" id="KW-0472">Membrane</keyword>
<comment type="cofactor">
    <cofactor evidence="1">
        <name>heme</name>
        <dbReference type="ChEBI" id="CHEBI:30413"/>
    </cofactor>
</comment>
<dbReference type="GO" id="GO:0006082">
    <property type="term" value="P:organic acid metabolic process"/>
    <property type="evidence" value="ECO:0007669"/>
    <property type="project" value="TreeGrafter"/>
</dbReference>
<protein>
    <submittedName>
        <fullName evidence="14">Uncharacterized protein</fullName>
    </submittedName>
</protein>
<dbReference type="PANTHER" id="PTHR24300">
    <property type="entry name" value="CYTOCHROME P450 508A4-RELATED"/>
    <property type="match status" value="1"/>
</dbReference>
<keyword evidence="5" id="KW-0349">Heme</keyword>
<evidence type="ECO:0000256" key="12">
    <source>
        <dbReference type="ARBA" id="ARBA00023136"/>
    </source>
</evidence>
<keyword evidence="8" id="KW-0492">Microsome</keyword>
<keyword evidence="10" id="KW-0408">Iron</keyword>
<keyword evidence="15" id="KW-1185">Reference proteome</keyword>
<dbReference type="PANTHER" id="PTHR24300:SF319">
    <property type="entry name" value="CYTOCHROME P450, FAMILY 2, SUBFAMILY AC, POLYPEPTIDE 1"/>
    <property type="match status" value="1"/>
</dbReference>
<dbReference type="Gene3D" id="1.10.630.10">
    <property type="entry name" value="Cytochrome P450"/>
    <property type="match status" value="1"/>
</dbReference>
<organism evidence="14 15">
    <name type="scientific">Monopterus albus</name>
    <name type="common">Swamp eel</name>
    <dbReference type="NCBI Taxonomy" id="43700"/>
    <lineage>
        <taxon>Eukaryota</taxon>
        <taxon>Metazoa</taxon>
        <taxon>Chordata</taxon>
        <taxon>Craniata</taxon>
        <taxon>Vertebrata</taxon>
        <taxon>Euteleostomi</taxon>
        <taxon>Actinopterygii</taxon>
        <taxon>Neopterygii</taxon>
        <taxon>Teleostei</taxon>
        <taxon>Neoteleostei</taxon>
        <taxon>Acanthomorphata</taxon>
        <taxon>Anabantaria</taxon>
        <taxon>Synbranchiformes</taxon>
        <taxon>Synbranchidae</taxon>
        <taxon>Monopterus</taxon>
    </lineage>
</organism>
<evidence type="ECO:0000256" key="7">
    <source>
        <dbReference type="ARBA" id="ARBA00022824"/>
    </source>
</evidence>
<evidence type="ECO:0000256" key="1">
    <source>
        <dbReference type="ARBA" id="ARBA00001971"/>
    </source>
</evidence>
<proteinExistence type="inferred from homology"/>
<keyword evidence="9" id="KW-0560">Oxidoreductase</keyword>
<dbReference type="PRINTS" id="PR00463">
    <property type="entry name" value="EP450I"/>
</dbReference>
<evidence type="ECO:0000256" key="11">
    <source>
        <dbReference type="ARBA" id="ARBA00023033"/>
    </source>
</evidence>
<evidence type="ECO:0000256" key="6">
    <source>
        <dbReference type="ARBA" id="ARBA00022723"/>
    </source>
</evidence>
<keyword evidence="13" id="KW-1133">Transmembrane helix</keyword>
<dbReference type="Pfam" id="PF00067">
    <property type="entry name" value="p450"/>
    <property type="match status" value="1"/>
</dbReference>
<dbReference type="GO" id="GO:0005506">
    <property type="term" value="F:iron ion binding"/>
    <property type="evidence" value="ECO:0007669"/>
    <property type="project" value="InterPro"/>
</dbReference>
<dbReference type="FunFam" id="1.10.630.10:FF:000238">
    <property type="entry name" value="Cytochrome P450 2A6"/>
    <property type="match status" value="1"/>
</dbReference>
<evidence type="ECO:0000313" key="14">
    <source>
        <dbReference type="Ensembl" id="ENSMALP00000004789.1"/>
    </source>
</evidence>
<name>A0A3Q3IME4_MONAL</name>
<dbReference type="GO" id="GO:0006805">
    <property type="term" value="P:xenobiotic metabolic process"/>
    <property type="evidence" value="ECO:0007669"/>
    <property type="project" value="TreeGrafter"/>
</dbReference>
<evidence type="ECO:0000256" key="9">
    <source>
        <dbReference type="ARBA" id="ARBA00023002"/>
    </source>
</evidence>
<keyword evidence="7" id="KW-0256">Endoplasmic reticulum</keyword>
<dbReference type="InterPro" id="IPR036396">
    <property type="entry name" value="Cyt_P450_sf"/>
</dbReference>
<reference evidence="14" key="1">
    <citation type="submission" date="2025-08" db="UniProtKB">
        <authorList>
            <consortium name="Ensembl"/>
        </authorList>
    </citation>
    <scope>IDENTIFICATION</scope>
</reference>
<evidence type="ECO:0000256" key="3">
    <source>
        <dbReference type="ARBA" id="ARBA00004406"/>
    </source>
</evidence>
<feature type="transmembrane region" description="Helical" evidence="13">
    <location>
        <begin position="6"/>
        <end position="31"/>
    </location>
</feature>
<evidence type="ECO:0000313" key="15">
    <source>
        <dbReference type="Proteomes" id="UP000261600"/>
    </source>
</evidence>
<dbReference type="GO" id="GO:0020037">
    <property type="term" value="F:heme binding"/>
    <property type="evidence" value="ECO:0007669"/>
    <property type="project" value="InterPro"/>
</dbReference>
<dbReference type="InterPro" id="IPR002401">
    <property type="entry name" value="Cyt_P450_E_grp-I"/>
</dbReference>
<evidence type="ECO:0000256" key="13">
    <source>
        <dbReference type="SAM" id="Phobius"/>
    </source>
</evidence>
<comment type="subcellular location">
    <subcellularLocation>
        <location evidence="3">Endoplasmic reticulum membrane</location>
        <topology evidence="3">Peripheral membrane protein</topology>
    </subcellularLocation>
    <subcellularLocation>
        <location evidence="2">Microsome membrane</location>
        <topology evidence="2">Peripheral membrane protein</topology>
    </subcellularLocation>
</comment>
<keyword evidence="13" id="KW-0812">Transmembrane</keyword>
<dbReference type="Proteomes" id="UP000261600">
    <property type="component" value="Unplaced"/>
</dbReference>
<accession>A0A3Q3IME4</accession>
<dbReference type="GO" id="GO:0016712">
    <property type="term" value="F:oxidoreductase activity, acting on paired donors, with incorporation or reduction of molecular oxygen, reduced flavin or flavoprotein as one donor, and incorporation of one atom of oxygen"/>
    <property type="evidence" value="ECO:0007669"/>
    <property type="project" value="TreeGrafter"/>
</dbReference>
<evidence type="ECO:0000256" key="8">
    <source>
        <dbReference type="ARBA" id="ARBA00022848"/>
    </source>
</evidence>
<dbReference type="InterPro" id="IPR001128">
    <property type="entry name" value="Cyt_P450"/>
</dbReference>
<evidence type="ECO:0000256" key="5">
    <source>
        <dbReference type="ARBA" id="ARBA00022617"/>
    </source>
</evidence>
<dbReference type="InterPro" id="IPR050182">
    <property type="entry name" value="Cytochrome_P450_fam2"/>
</dbReference>
<keyword evidence="11" id="KW-0503">Monooxygenase</keyword>
<dbReference type="SUPFAM" id="SSF48264">
    <property type="entry name" value="Cytochrome P450"/>
    <property type="match status" value="1"/>
</dbReference>
<evidence type="ECO:0000256" key="4">
    <source>
        <dbReference type="ARBA" id="ARBA00010617"/>
    </source>
</evidence>
<evidence type="ECO:0000256" key="2">
    <source>
        <dbReference type="ARBA" id="ARBA00004174"/>
    </source>
</evidence>
<dbReference type="AlphaFoldDB" id="A0A3Q3IME4"/>
<reference evidence="14" key="2">
    <citation type="submission" date="2025-09" db="UniProtKB">
        <authorList>
            <consortium name="Ensembl"/>
        </authorList>
    </citation>
    <scope>IDENTIFICATION</scope>
</reference>
<comment type="similarity">
    <text evidence="4">Belongs to the cytochrome P450 family.</text>
</comment>
<sequence length="228" mass="25925">MGIVDVLFQSFSSVSLLGALVVLLLLYIISYSRPKSQEHRMDPPGPKLFPLLGNLLQLDLQRPYNTLLKKYGSVFTVYLGPKKVVILAGYKTVKEALVNHAEEFGERDVLQIVEDLNHGIAWSNGDVWKEMRRFALTNMRDFGMGKKVIEDKIIEESHYLIEVFKKFKGEAFDTSQPINYAVSNIICSMVYGSRFEYDDPESSFLHPVTCSCWSRCHVCLSTPFSGQK</sequence>
<keyword evidence="6" id="KW-0479">Metal-binding</keyword>
<dbReference type="Ensembl" id="ENSMALT00000004900.1">
    <property type="protein sequence ID" value="ENSMALP00000004789.1"/>
    <property type="gene ID" value="ENSMALG00000003091.1"/>
</dbReference>
<dbReference type="GO" id="GO:0005789">
    <property type="term" value="C:endoplasmic reticulum membrane"/>
    <property type="evidence" value="ECO:0007669"/>
    <property type="project" value="UniProtKB-SubCell"/>
</dbReference>